<dbReference type="EMBL" id="BARU01049483">
    <property type="protein sequence ID" value="GAH93710.1"/>
    <property type="molecule type" value="Genomic_DNA"/>
</dbReference>
<comment type="caution">
    <text evidence="1">The sequence shown here is derived from an EMBL/GenBank/DDBJ whole genome shotgun (WGS) entry which is preliminary data.</text>
</comment>
<feature type="non-terminal residue" evidence="1">
    <location>
        <position position="45"/>
    </location>
</feature>
<evidence type="ECO:0000313" key="1">
    <source>
        <dbReference type="EMBL" id="GAH93710.1"/>
    </source>
</evidence>
<proteinExistence type="predicted"/>
<sequence>VKVYSPGDYGETWRQLRKSHFRTFYHFANYSLEYQAYNKNTGEQA</sequence>
<gene>
    <name evidence="1" type="ORF">S03H2_72813</name>
</gene>
<name>X1KJC4_9ZZZZ</name>
<organism evidence="1">
    <name type="scientific">marine sediment metagenome</name>
    <dbReference type="NCBI Taxonomy" id="412755"/>
    <lineage>
        <taxon>unclassified sequences</taxon>
        <taxon>metagenomes</taxon>
        <taxon>ecological metagenomes</taxon>
    </lineage>
</organism>
<feature type="non-terminal residue" evidence="1">
    <location>
        <position position="1"/>
    </location>
</feature>
<dbReference type="AlphaFoldDB" id="X1KJC4"/>
<reference evidence="1" key="1">
    <citation type="journal article" date="2014" name="Front. Microbiol.">
        <title>High frequency of phylogenetically diverse reductive dehalogenase-homologous genes in deep subseafloor sedimentary metagenomes.</title>
        <authorList>
            <person name="Kawai M."/>
            <person name="Futagami T."/>
            <person name="Toyoda A."/>
            <person name="Takaki Y."/>
            <person name="Nishi S."/>
            <person name="Hori S."/>
            <person name="Arai W."/>
            <person name="Tsubouchi T."/>
            <person name="Morono Y."/>
            <person name="Uchiyama I."/>
            <person name="Ito T."/>
            <person name="Fujiyama A."/>
            <person name="Inagaki F."/>
            <person name="Takami H."/>
        </authorList>
    </citation>
    <scope>NUCLEOTIDE SEQUENCE</scope>
    <source>
        <strain evidence="1">Expedition CK06-06</strain>
    </source>
</reference>
<accession>X1KJC4</accession>
<protein>
    <submittedName>
        <fullName evidence="1">Uncharacterized protein</fullName>
    </submittedName>
</protein>